<dbReference type="PATRIC" id="fig|136160.3.peg.4169"/>
<organism evidence="2">
    <name type="scientific">Halalkalibacterium halodurans</name>
    <name type="common">Bacillus halodurans</name>
    <dbReference type="NCBI Taxonomy" id="86665"/>
    <lineage>
        <taxon>Bacteria</taxon>
        <taxon>Bacillati</taxon>
        <taxon>Bacillota</taxon>
        <taxon>Bacilli</taxon>
        <taxon>Bacillales</taxon>
        <taxon>Bacillaceae</taxon>
        <taxon>Halalkalibacterium (ex Joshi et al. 2022)</taxon>
    </lineage>
</organism>
<dbReference type="Pfam" id="PF06445">
    <property type="entry name" value="GyrI-like"/>
    <property type="match status" value="1"/>
</dbReference>
<reference evidence="2" key="1">
    <citation type="submission" date="2015-08" db="EMBL/GenBank/DDBJ databases">
        <title>Complete DNA Sequence of Pseudomonas syringae pv. actinidiae, the Causal Agent of Kiwifruit Canker Disease.</title>
        <authorList>
            <person name="Rikkerink E.H.A."/>
            <person name="Fineran P.C."/>
        </authorList>
    </citation>
    <scope>NUCLEOTIDE SEQUENCE</scope>
    <source>
        <strain evidence="2">DSM 13666</strain>
    </source>
</reference>
<gene>
    <name evidence="2" type="ORF">AMD02_16105</name>
</gene>
<proteinExistence type="predicted"/>
<protein>
    <recommendedName>
        <fullName evidence="1">AraC effector-binding domain-containing protein</fullName>
    </recommendedName>
</protein>
<sequence length="157" mass="17809">MNISIKELPDYEVAFVRHVGSYLETYKAWATLGAWASENRLDPPQSYFIGISLDDPITVEEHLCRYDACVTLPEGFTKKPHEDIQFKGLSGGTYALYSFYDRVDKLGIVYQSIFTQWLPASGFVADDKPSLEFCMNDPALDPEGKAKVDLYIPIRKK</sequence>
<dbReference type="Gene3D" id="3.20.80.10">
    <property type="entry name" value="Regulatory factor, effector binding domain"/>
    <property type="match status" value="1"/>
</dbReference>
<dbReference type="EMBL" id="LILD01000003">
    <property type="protein sequence ID" value="KOO37044.1"/>
    <property type="molecule type" value="Genomic_DNA"/>
</dbReference>
<dbReference type="InterPro" id="IPR050908">
    <property type="entry name" value="SmbC-like"/>
</dbReference>
<dbReference type="PANTHER" id="PTHR40055">
    <property type="entry name" value="TRANSCRIPTIONAL REGULATOR YGIV-RELATED"/>
    <property type="match status" value="1"/>
</dbReference>
<dbReference type="SUPFAM" id="SSF55136">
    <property type="entry name" value="Probable bacterial effector-binding domain"/>
    <property type="match status" value="1"/>
</dbReference>
<dbReference type="InterPro" id="IPR011256">
    <property type="entry name" value="Reg_factor_effector_dom_sf"/>
</dbReference>
<dbReference type="InterPro" id="IPR010499">
    <property type="entry name" value="AraC_E-bd"/>
</dbReference>
<evidence type="ECO:0000259" key="1">
    <source>
        <dbReference type="SMART" id="SM00871"/>
    </source>
</evidence>
<dbReference type="AlphaFoldDB" id="A0A0M0KE32"/>
<dbReference type="SMART" id="SM00871">
    <property type="entry name" value="AraC_E_bind"/>
    <property type="match status" value="1"/>
</dbReference>
<evidence type="ECO:0000313" key="2">
    <source>
        <dbReference type="EMBL" id="KOO37044.1"/>
    </source>
</evidence>
<comment type="caution">
    <text evidence="2">The sequence shown here is derived from an EMBL/GenBank/DDBJ whole genome shotgun (WGS) entry which is preliminary data.</text>
</comment>
<feature type="domain" description="AraC effector-binding" evidence="1">
    <location>
        <begin position="1"/>
        <end position="155"/>
    </location>
</feature>
<name>A0A0M0KE32_ALKHA</name>
<accession>A0A0M0KE32</accession>
<dbReference type="PANTHER" id="PTHR40055:SF1">
    <property type="entry name" value="TRANSCRIPTIONAL REGULATOR YGIV-RELATED"/>
    <property type="match status" value="1"/>
</dbReference>
<dbReference type="InterPro" id="IPR029442">
    <property type="entry name" value="GyrI-like"/>
</dbReference>